<comment type="caution">
    <text evidence="1">The sequence shown here is derived from an EMBL/GenBank/DDBJ whole genome shotgun (WGS) entry which is preliminary data.</text>
</comment>
<evidence type="ECO:0000313" key="2">
    <source>
        <dbReference type="Proteomes" id="UP001642464"/>
    </source>
</evidence>
<reference evidence="1 2" key="1">
    <citation type="submission" date="2024-02" db="EMBL/GenBank/DDBJ databases">
        <authorList>
            <person name="Chen Y."/>
            <person name="Shah S."/>
            <person name="Dougan E. K."/>
            <person name="Thang M."/>
            <person name="Chan C."/>
        </authorList>
    </citation>
    <scope>NUCLEOTIDE SEQUENCE [LARGE SCALE GENOMIC DNA]</scope>
</reference>
<evidence type="ECO:0000313" key="1">
    <source>
        <dbReference type="EMBL" id="CAK8995542.1"/>
    </source>
</evidence>
<dbReference type="EMBL" id="CAXAMM010002270">
    <property type="protein sequence ID" value="CAK8995542.1"/>
    <property type="molecule type" value="Genomic_DNA"/>
</dbReference>
<gene>
    <name evidence="1" type="ORF">SCF082_LOCUS4407</name>
</gene>
<protein>
    <submittedName>
        <fullName evidence="1">NAD(P)(+)--arginine ADP-ribosyltransferase (Mono(ADP-ribosyl)transferase)</fullName>
    </submittedName>
</protein>
<accession>A0ABP0I1Y2</accession>
<keyword evidence="2" id="KW-1185">Reference proteome</keyword>
<name>A0ABP0I1Y2_9DINO</name>
<organism evidence="1 2">
    <name type="scientific">Durusdinium trenchii</name>
    <dbReference type="NCBI Taxonomy" id="1381693"/>
    <lineage>
        <taxon>Eukaryota</taxon>
        <taxon>Sar</taxon>
        <taxon>Alveolata</taxon>
        <taxon>Dinophyceae</taxon>
        <taxon>Suessiales</taxon>
        <taxon>Symbiodiniaceae</taxon>
        <taxon>Durusdinium</taxon>
    </lineage>
</organism>
<sequence>MQFPRLGLTFFVKEQTSSQPFPTLIPRLFGTLEEEEGGRVRRLVSADFGNLTVPLAPVPEQAELVAREGETVAKLLAGIPHADEMQSLHVLVPQYLPLRPTIKGRPFTTEIVFERLGKWGRNWSSKTKVTYFKYEVHVSKGFLIAPSFASALYLLLLRFLARDYEGVCSLVHAVGTDAELNEEEAQILKVLGLVDDAHPDALACRCLVTLAVLRSGAPMPWDYRQEFAWYVSLGPNEG</sequence>
<dbReference type="Proteomes" id="UP001642464">
    <property type="component" value="Unassembled WGS sequence"/>
</dbReference>
<proteinExistence type="predicted"/>